<name>A0A1H4IWB1_RHOJO</name>
<sequence>MSKAVEAVRNEARSALLLMDLMPIVVPAFGGDDELLARLAGAAEVARRSDIDVIHVRVLFRDGYPEVASTNKIFGVVTANFDFTEKNPATEVHHALRPRESDILVTKRRVSAFAGSDLEMILRSRRIQTLVLAGVATSGVVLSTLRAAADLDYHIKVLSDGCADGDTAVHRMLLENVFPAHADVLTVDEWVTGLS</sequence>
<feature type="transmembrane region" description="Helical" evidence="2">
    <location>
        <begin position="130"/>
        <end position="149"/>
    </location>
</feature>
<dbReference type="InterPro" id="IPR000868">
    <property type="entry name" value="Isochorismatase-like_dom"/>
</dbReference>
<accession>A0A1H4IWB1</accession>
<dbReference type="PANTHER" id="PTHR43540:SF1">
    <property type="entry name" value="ISOCHORISMATASE HYDROLASE"/>
    <property type="match status" value="1"/>
</dbReference>
<evidence type="ECO:0000256" key="1">
    <source>
        <dbReference type="ARBA" id="ARBA00022801"/>
    </source>
</evidence>
<evidence type="ECO:0000259" key="3">
    <source>
        <dbReference type="Pfam" id="PF00857"/>
    </source>
</evidence>
<dbReference type="Gene3D" id="3.40.50.850">
    <property type="entry name" value="Isochorismatase-like"/>
    <property type="match status" value="1"/>
</dbReference>
<dbReference type="InterPro" id="IPR036380">
    <property type="entry name" value="Isochorismatase-like_sf"/>
</dbReference>
<gene>
    <name evidence="4" type="ORF">SAMN04490220_0594</name>
</gene>
<keyword evidence="2" id="KW-1133">Transmembrane helix</keyword>
<dbReference type="AlphaFoldDB" id="A0A1H4IWB1"/>
<keyword evidence="2" id="KW-0472">Membrane</keyword>
<dbReference type="RefSeq" id="WP_255284863.1">
    <property type="nucleotide sequence ID" value="NZ_FNTL01000002.1"/>
</dbReference>
<feature type="domain" description="Isochorismatase-like" evidence="3">
    <location>
        <begin position="14"/>
        <end position="189"/>
    </location>
</feature>
<dbReference type="GO" id="GO:0016787">
    <property type="term" value="F:hydrolase activity"/>
    <property type="evidence" value="ECO:0007669"/>
    <property type="project" value="UniProtKB-KW"/>
</dbReference>
<dbReference type="SUPFAM" id="SSF52499">
    <property type="entry name" value="Isochorismatase-like hydrolases"/>
    <property type="match status" value="1"/>
</dbReference>
<proteinExistence type="predicted"/>
<evidence type="ECO:0000313" key="4">
    <source>
        <dbReference type="EMBL" id="SEB38380.1"/>
    </source>
</evidence>
<evidence type="ECO:0000313" key="5">
    <source>
        <dbReference type="Proteomes" id="UP000183407"/>
    </source>
</evidence>
<keyword evidence="2" id="KW-0812">Transmembrane</keyword>
<dbReference type="Pfam" id="PF00857">
    <property type="entry name" value="Isochorismatase"/>
    <property type="match status" value="1"/>
</dbReference>
<organism evidence="4 5">
    <name type="scientific">Rhodococcus jostii</name>
    <dbReference type="NCBI Taxonomy" id="132919"/>
    <lineage>
        <taxon>Bacteria</taxon>
        <taxon>Bacillati</taxon>
        <taxon>Actinomycetota</taxon>
        <taxon>Actinomycetes</taxon>
        <taxon>Mycobacteriales</taxon>
        <taxon>Nocardiaceae</taxon>
        <taxon>Rhodococcus</taxon>
    </lineage>
</organism>
<protein>
    <submittedName>
        <fullName evidence="4">Nicotinamidase-related amidase</fullName>
    </submittedName>
</protein>
<dbReference type="InterPro" id="IPR050272">
    <property type="entry name" value="Isochorismatase-like_hydrls"/>
</dbReference>
<evidence type="ECO:0000256" key="2">
    <source>
        <dbReference type="SAM" id="Phobius"/>
    </source>
</evidence>
<dbReference type="Proteomes" id="UP000183407">
    <property type="component" value="Unassembled WGS sequence"/>
</dbReference>
<dbReference type="PANTHER" id="PTHR43540">
    <property type="entry name" value="PEROXYUREIDOACRYLATE/UREIDOACRYLATE AMIDOHYDROLASE-RELATED"/>
    <property type="match status" value="1"/>
</dbReference>
<dbReference type="EMBL" id="FNTL01000002">
    <property type="protein sequence ID" value="SEB38380.1"/>
    <property type="molecule type" value="Genomic_DNA"/>
</dbReference>
<reference evidence="5" key="1">
    <citation type="submission" date="2016-10" db="EMBL/GenBank/DDBJ databases">
        <authorList>
            <person name="Varghese N."/>
        </authorList>
    </citation>
    <scope>NUCLEOTIDE SEQUENCE [LARGE SCALE GENOMIC DNA]</scope>
    <source>
        <strain evidence="5">DSM 44719</strain>
    </source>
</reference>
<keyword evidence="1" id="KW-0378">Hydrolase</keyword>